<evidence type="ECO:0000256" key="3">
    <source>
        <dbReference type="ARBA" id="ARBA00022723"/>
    </source>
</evidence>
<feature type="transmembrane region" description="Helical" evidence="10">
    <location>
        <begin position="12"/>
        <end position="31"/>
    </location>
</feature>
<sequence>MLQLADLGAISLANRNTIIVGIAIFVLYYVFRVLNPKKLNFDAPTIGDASDLRSALITGYNQCPDTPFLLPTAAHPTIILPIKYINEIKSLPPNKISFLEEFRDRYYGHYTAFANNVEGDAVTASVKVDLTQSIARALENMQPETELAFATEMPRTKDWTTITLYPIILRVVAKVSGRVMVGEPLCRNEKWIHISTTYTRDTFLGGRAVWARHPLFRPIYALYSPELKKVRQHYTDAAEFLRPIFNQRFKEMEQEGFVKPQDMIQWMIDNSGKNAKDATFQGRCQLLIALHTTSGLLGNVILDLAARPHYIDALREEIDANLPEGTQITKQIITKLRKMDSFLKESQRMNPLNLVTMNRKMMDTVQLSDGTILPKGSFVGMAAGSIAFDGKIFENPDEFDGFRFEKLRQQEGAENKYQLVTTGKDSLAFGHGTHACPGRFFASNEIKTMLIELLRKYDIQLLPGTERPKNLKSDMSLVVDPTAKIQIRERSK</sequence>
<dbReference type="SUPFAM" id="SSF48264">
    <property type="entry name" value="Cytochrome P450"/>
    <property type="match status" value="1"/>
</dbReference>
<reference evidence="11" key="1">
    <citation type="submission" date="2020-10" db="EMBL/GenBank/DDBJ databases">
        <title>Genome Sequence of Monilinia vaccinii-corymbosi Sheds Light on Mummy Berry Disease Infection of Blueberry and Mating Type.</title>
        <authorList>
            <person name="Yow A.G."/>
            <person name="Zhang Y."/>
            <person name="Bansal K."/>
            <person name="Eacker S.M."/>
            <person name="Sullivan S."/>
            <person name="Liachko I."/>
            <person name="Cubeta M.A."/>
            <person name="Rollins J.A."/>
            <person name="Ashrafi H."/>
        </authorList>
    </citation>
    <scope>NUCLEOTIDE SEQUENCE</scope>
    <source>
        <strain evidence="11">RL-1</strain>
    </source>
</reference>
<keyword evidence="10" id="KW-1133">Transmembrane helix</keyword>
<keyword evidence="12" id="KW-1185">Reference proteome</keyword>
<evidence type="ECO:0000256" key="8">
    <source>
        <dbReference type="PIRSR" id="PIRSR602403-1"/>
    </source>
</evidence>
<organism evidence="11 12">
    <name type="scientific">Monilinia vaccinii-corymbosi</name>
    <dbReference type="NCBI Taxonomy" id="61207"/>
    <lineage>
        <taxon>Eukaryota</taxon>
        <taxon>Fungi</taxon>
        <taxon>Dikarya</taxon>
        <taxon>Ascomycota</taxon>
        <taxon>Pezizomycotina</taxon>
        <taxon>Leotiomycetes</taxon>
        <taxon>Helotiales</taxon>
        <taxon>Sclerotiniaceae</taxon>
        <taxon>Monilinia</taxon>
    </lineage>
</organism>
<dbReference type="InterPro" id="IPR036396">
    <property type="entry name" value="Cyt_P450_sf"/>
</dbReference>
<keyword evidence="8 9" id="KW-0349">Heme</keyword>
<evidence type="ECO:0000256" key="4">
    <source>
        <dbReference type="ARBA" id="ARBA00023002"/>
    </source>
</evidence>
<dbReference type="InterPro" id="IPR001128">
    <property type="entry name" value="Cyt_P450"/>
</dbReference>
<evidence type="ECO:0000256" key="5">
    <source>
        <dbReference type="ARBA" id="ARBA00023004"/>
    </source>
</evidence>
<feature type="binding site" description="axial binding residue" evidence="8">
    <location>
        <position position="436"/>
    </location>
    <ligand>
        <name>heme</name>
        <dbReference type="ChEBI" id="CHEBI:30413"/>
    </ligand>
    <ligandPart>
        <name>Fe</name>
        <dbReference type="ChEBI" id="CHEBI:18248"/>
    </ligandPart>
</feature>
<evidence type="ECO:0000313" key="12">
    <source>
        <dbReference type="Proteomes" id="UP000672032"/>
    </source>
</evidence>
<keyword evidence="7 9" id="KW-0503">Monooxygenase</keyword>
<dbReference type="Pfam" id="PF00067">
    <property type="entry name" value="p450"/>
    <property type="match status" value="1"/>
</dbReference>
<accession>A0A8A3PB23</accession>
<keyword evidence="10" id="KW-0812">Transmembrane</keyword>
<evidence type="ECO:0000256" key="10">
    <source>
        <dbReference type="SAM" id="Phobius"/>
    </source>
</evidence>
<dbReference type="PANTHER" id="PTHR46206">
    <property type="entry name" value="CYTOCHROME P450"/>
    <property type="match status" value="1"/>
</dbReference>
<evidence type="ECO:0000256" key="7">
    <source>
        <dbReference type="ARBA" id="ARBA00023033"/>
    </source>
</evidence>
<dbReference type="CDD" id="cd11041">
    <property type="entry name" value="CYP503A1-like"/>
    <property type="match status" value="1"/>
</dbReference>
<keyword evidence="4 9" id="KW-0560">Oxidoreductase</keyword>
<evidence type="ECO:0000256" key="6">
    <source>
        <dbReference type="ARBA" id="ARBA00023026"/>
    </source>
</evidence>
<evidence type="ECO:0000313" key="11">
    <source>
        <dbReference type="EMBL" id="QSZ32294.1"/>
    </source>
</evidence>
<dbReference type="InterPro" id="IPR002403">
    <property type="entry name" value="Cyt_P450_E_grp-IV"/>
</dbReference>
<dbReference type="AlphaFoldDB" id="A0A8A3PB23"/>
<dbReference type="GO" id="GO:0005506">
    <property type="term" value="F:iron ion binding"/>
    <property type="evidence" value="ECO:0007669"/>
    <property type="project" value="InterPro"/>
</dbReference>
<dbReference type="PANTHER" id="PTHR46206:SF6">
    <property type="entry name" value="CYTOCHROME P450 MONOOXYGENASE AN1598-RELATED"/>
    <property type="match status" value="1"/>
</dbReference>
<dbReference type="GO" id="GO:0016705">
    <property type="term" value="F:oxidoreductase activity, acting on paired donors, with incorporation or reduction of molecular oxygen"/>
    <property type="evidence" value="ECO:0007669"/>
    <property type="project" value="InterPro"/>
</dbReference>
<evidence type="ECO:0000256" key="2">
    <source>
        <dbReference type="ARBA" id="ARBA00010617"/>
    </source>
</evidence>
<dbReference type="GO" id="GO:0004497">
    <property type="term" value="F:monooxygenase activity"/>
    <property type="evidence" value="ECO:0007669"/>
    <property type="project" value="UniProtKB-KW"/>
</dbReference>
<dbReference type="Proteomes" id="UP000672032">
    <property type="component" value="Chromosome 3"/>
</dbReference>
<comment type="cofactor">
    <cofactor evidence="1 8">
        <name>heme</name>
        <dbReference type="ChEBI" id="CHEBI:30413"/>
    </cofactor>
</comment>
<dbReference type="PROSITE" id="PS00086">
    <property type="entry name" value="CYTOCHROME_P450"/>
    <property type="match status" value="1"/>
</dbReference>
<evidence type="ECO:0000256" key="9">
    <source>
        <dbReference type="RuleBase" id="RU000461"/>
    </source>
</evidence>
<dbReference type="OrthoDB" id="1844152at2759"/>
<dbReference type="InterPro" id="IPR017972">
    <property type="entry name" value="Cyt_P450_CS"/>
</dbReference>
<name>A0A8A3PB23_9HELO</name>
<keyword evidence="6" id="KW-0843">Virulence</keyword>
<dbReference type="GO" id="GO:0020037">
    <property type="term" value="F:heme binding"/>
    <property type="evidence" value="ECO:0007669"/>
    <property type="project" value="InterPro"/>
</dbReference>
<dbReference type="Gene3D" id="1.10.630.10">
    <property type="entry name" value="Cytochrome P450"/>
    <property type="match status" value="1"/>
</dbReference>
<keyword evidence="5 8" id="KW-0408">Iron</keyword>
<evidence type="ECO:0000256" key="1">
    <source>
        <dbReference type="ARBA" id="ARBA00001971"/>
    </source>
</evidence>
<comment type="similarity">
    <text evidence="2 9">Belongs to the cytochrome P450 family.</text>
</comment>
<dbReference type="EMBL" id="CP063407">
    <property type="protein sequence ID" value="QSZ32294.1"/>
    <property type="molecule type" value="Genomic_DNA"/>
</dbReference>
<protein>
    <submittedName>
        <fullName evidence="11">Uncharacterized protein</fullName>
    </submittedName>
</protein>
<proteinExistence type="inferred from homology"/>
<keyword evidence="3 8" id="KW-0479">Metal-binding</keyword>
<gene>
    <name evidence="11" type="ORF">DSL72_001868</name>
</gene>
<dbReference type="PRINTS" id="PR00465">
    <property type="entry name" value="EP450IV"/>
</dbReference>
<keyword evidence="10" id="KW-0472">Membrane</keyword>